<comment type="caution">
    <text evidence="5">The sequence shown here is derived from an EMBL/GenBank/DDBJ whole genome shotgun (WGS) entry which is preliminary data.</text>
</comment>
<gene>
    <name evidence="5" type="ORF">ACFQ00_04535</name>
</gene>
<keyword evidence="2" id="KW-0808">Transferase</keyword>
<dbReference type="PANTHER" id="PTHR18919">
    <property type="entry name" value="ACETYL-COA C-ACYLTRANSFERASE"/>
    <property type="match status" value="1"/>
</dbReference>
<feature type="domain" description="Thiolase-like protein type 1 additional C-terminal" evidence="4">
    <location>
        <begin position="421"/>
        <end position="494"/>
    </location>
</feature>
<accession>A0ABW3BZI7</accession>
<protein>
    <submittedName>
        <fullName evidence="5">Acetyl-CoA acetyltransferase</fullName>
    </submittedName>
</protein>
<proteinExistence type="inferred from homology"/>
<reference evidence="6" key="1">
    <citation type="journal article" date="2019" name="Int. J. Syst. Evol. Microbiol.">
        <title>The Global Catalogue of Microorganisms (GCM) 10K type strain sequencing project: providing services to taxonomists for standard genome sequencing and annotation.</title>
        <authorList>
            <consortium name="The Broad Institute Genomics Platform"/>
            <consortium name="The Broad Institute Genome Sequencing Center for Infectious Disease"/>
            <person name="Wu L."/>
            <person name="Ma J."/>
        </authorList>
    </citation>
    <scope>NUCLEOTIDE SEQUENCE [LARGE SCALE GENOMIC DNA]</scope>
    <source>
        <strain evidence="6">CCUG 52537</strain>
    </source>
</reference>
<evidence type="ECO:0000259" key="4">
    <source>
        <dbReference type="Pfam" id="PF18313"/>
    </source>
</evidence>
<dbReference type="InterPro" id="IPR040771">
    <property type="entry name" value="TLP1_add_C"/>
</dbReference>
<dbReference type="Proteomes" id="UP001597124">
    <property type="component" value="Unassembled WGS sequence"/>
</dbReference>
<evidence type="ECO:0000313" key="5">
    <source>
        <dbReference type="EMBL" id="MFD0847581.1"/>
    </source>
</evidence>
<evidence type="ECO:0000313" key="6">
    <source>
        <dbReference type="Proteomes" id="UP001597124"/>
    </source>
</evidence>
<dbReference type="InterPro" id="IPR016039">
    <property type="entry name" value="Thiolase-like"/>
</dbReference>
<evidence type="ECO:0000256" key="3">
    <source>
        <dbReference type="ARBA" id="ARBA00023315"/>
    </source>
</evidence>
<dbReference type="Pfam" id="PF18313">
    <property type="entry name" value="TLP1_add_C"/>
    <property type="match status" value="1"/>
</dbReference>
<keyword evidence="6" id="KW-1185">Reference proteome</keyword>
<organism evidence="5 6">
    <name type="scientific">Sphingosinicella xenopeptidilytica</name>
    <dbReference type="NCBI Taxonomy" id="364098"/>
    <lineage>
        <taxon>Bacteria</taxon>
        <taxon>Pseudomonadati</taxon>
        <taxon>Pseudomonadota</taxon>
        <taxon>Alphaproteobacteria</taxon>
        <taxon>Sphingomonadales</taxon>
        <taxon>Sphingosinicellaceae</taxon>
        <taxon>Sphingosinicella</taxon>
    </lineage>
</organism>
<dbReference type="EMBL" id="JBHTIK010000002">
    <property type="protein sequence ID" value="MFD0847581.1"/>
    <property type="molecule type" value="Genomic_DNA"/>
</dbReference>
<dbReference type="RefSeq" id="WP_381486839.1">
    <property type="nucleotide sequence ID" value="NZ_JBHTIK010000002.1"/>
</dbReference>
<dbReference type="Gene3D" id="2.40.50.840">
    <property type="match status" value="1"/>
</dbReference>
<sequence>MSAGPRTPVLVGVGQHVVREDDPARGLSPADLLAEAARGAIANSGADAAGAIDTLAAVRLFADSGGALPSPFGTCRNLPHAVARRIGAQPRELIYGPLGGNTPQMFVNGLAERIAKGQSDVALLVGGEALRTQARAEKAGLKLDWSEDAPSDPTPYGEEPRYANSHEIRHGIALPTSVYPLFENAFGGAMGWSPLQHRAEIGHLMAPFSAVAAENPFAQIRKAYGAGALVEPGEDNRIVAYPYTKHLCANMFVDQAAAVLMMSTEAADRLGVPAARRVYLHGSADTHEKLLVSERVDYATSPAIYIGAAHALAQAGITPGELSYIDLYSCFPVAVEIAAAMIGLPTEDPASLTLTGGLPYFGGPGNAYSLHAIAEVVEHCRDDAGAWGFVFANGGFLTKHSFGVYSTTPGYNGRSDPASYQAAIDAMASPPFTETPAGEGRLETFTVVHHKGAPKFAIIIGRLDSGERFLAQMHTGLEPLMETSVIGHRLRVSPGEPNIAALI</sequence>
<dbReference type="PANTHER" id="PTHR18919:SF139">
    <property type="entry name" value="THIOLASE-LIKE PROTEIN TYPE 1 ADDITIONAL C-TERMINAL DOMAIN-CONTAINING PROTEIN"/>
    <property type="match status" value="1"/>
</dbReference>
<keyword evidence="3" id="KW-0012">Acyltransferase</keyword>
<dbReference type="Gene3D" id="3.40.47.10">
    <property type="match status" value="1"/>
</dbReference>
<dbReference type="SUPFAM" id="SSF53901">
    <property type="entry name" value="Thiolase-like"/>
    <property type="match status" value="2"/>
</dbReference>
<evidence type="ECO:0000256" key="2">
    <source>
        <dbReference type="ARBA" id="ARBA00022679"/>
    </source>
</evidence>
<evidence type="ECO:0000256" key="1">
    <source>
        <dbReference type="ARBA" id="ARBA00010982"/>
    </source>
</evidence>
<name>A0ABW3BZI7_SPHXN</name>
<comment type="similarity">
    <text evidence="1">Belongs to the thiolase-like superfamily. Thiolase family.</text>
</comment>